<sequence>MKYSKEKKVEAVQMNGEGGMKKITKNVGLGSSTQLKAWVKKFKEDGEFEGLQWSYDNKAAITTSIAWY</sequence>
<gene>
    <name evidence="1" type="ORF">P4706_23715</name>
</gene>
<name>A0AAW9NJZ6_9BACI</name>
<evidence type="ECO:0000313" key="2">
    <source>
        <dbReference type="Proteomes" id="UP001307168"/>
    </source>
</evidence>
<proteinExistence type="predicted"/>
<dbReference type="RefSeq" id="WP_367407914.1">
    <property type="nucleotide sequence ID" value="NZ_JARNBH010000027.1"/>
</dbReference>
<keyword evidence="2" id="KW-1185">Reference proteome</keyword>
<protein>
    <submittedName>
        <fullName evidence="1">Transposase</fullName>
    </submittedName>
</protein>
<comment type="caution">
    <text evidence="1">The sequence shown here is derived from an EMBL/GenBank/DDBJ whole genome shotgun (WGS) entry which is preliminary data.</text>
</comment>
<accession>A0AAW9NJZ6</accession>
<dbReference type="EMBL" id="JARNBH010000027">
    <property type="protein sequence ID" value="MEC0276042.1"/>
    <property type="molecule type" value="Genomic_DNA"/>
</dbReference>
<dbReference type="AlphaFoldDB" id="A0AAW9NJZ6"/>
<evidence type="ECO:0000313" key="1">
    <source>
        <dbReference type="EMBL" id="MEC0276042.1"/>
    </source>
</evidence>
<reference evidence="1 2" key="1">
    <citation type="submission" date="2023-03" db="EMBL/GenBank/DDBJ databases">
        <title>Bacillus Genome Sequencing.</title>
        <authorList>
            <person name="Dunlap C."/>
        </authorList>
    </citation>
    <scope>NUCLEOTIDE SEQUENCE [LARGE SCALE GENOMIC DNA]</scope>
    <source>
        <strain evidence="1 2">B-41290</strain>
    </source>
</reference>
<organism evidence="1 2">
    <name type="scientific">Peribacillus castrilensis</name>
    <dbReference type="NCBI Taxonomy" id="2897690"/>
    <lineage>
        <taxon>Bacteria</taxon>
        <taxon>Bacillati</taxon>
        <taxon>Bacillota</taxon>
        <taxon>Bacilli</taxon>
        <taxon>Bacillales</taxon>
        <taxon>Bacillaceae</taxon>
        <taxon>Peribacillus</taxon>
    </lineage>
</organism>
<dbReference type="Proteomes" id="UP001307168">
    <property type="component" value="Unassembled WGS sequence"/>
</dbReference>